<keyword evidence="1 4" id="KW-0560">Oxidoreductase</keyword>
<dbReference type="Proteomes" id="UP000317171">
    <property type="component" value="Chromosome"/>
</dbReference>
<feature type="domain" description="Peptide methionine sulphoxide reductase MsrA" evidence="6">
    <location>
        <begin position="89"/>
        <end position="241"/>
    </location>
</feature>
<feature type="compositionally biased region" description="Polar residues" evidence="5">
    <location>
        <begin position="60"/>
        <end position="79"/>
    </location>
</feature>
<dbReference type="KEGG" id="gaz:Pan241w_14950"/>
<dbReference type="NCBIfam" id="TIGR00401">
    <property type="entry name" value="msrA"/>
    <property type="match status" value="1"/>
</dbReference>
<protein>
    <recommendedName>
        <fullName evidence="4">Peptide methionine sulfoxide reductase MsrA</fullName>
        <shortName evidence="4">Protein-methionine-S-oxide reductase</shortName>
        <ecNumber evidence="4">1.8.4.11</ecNumber>
    </recommendedName>
    <alternativeName>
        <fullName evidence="4">Peptide-methionine (S)-S-oxide reductase</fullName>
        <shortName evidence="4">Peptide Met(O) reductase</shortName>
    </alternativeName>
</protein>
<dbReference type="Gene3D" id="3.30.1060.10">
    <property type="entry name" value="Peptide methionine sulphoxide reductase MsrA"/>
    <property type="match status" value="1"/>
</dbReference>
<dbReference type="HAMAP" id="MF_01401">
    <property type="entry name" value="MsrA"/>
    <property type="match status" value="1"/>
</dbReference>
<feature type="active site" evidence="4">
    <location>
        <position position="95"/>
    </location>
</feature>
<accession>A0A517RC90</accession>
<dbReference type="InterPro" id="IPR002569">
    <property type="entry name" value="Met_Sox_Rdtase_MsrA_dom"/>
</dbReference>
<evidence type="ECO:0000259" key="6">
    <source>
        <dbReference type="Pfam" id="PF01625"/>
    </source>
</evidence>
<evidence type="ECO:0000313" key="8">
    <source>
        <dbReference type="Proteomes" id="UP000317171"/>
    </source>
</evidence>
<feature type="region of interest" description="Disordered" evidence="5">
    <location>
        <begin position="56"/>
        <end position="82"/>
    </location>
</feature>
<evidence type="ECO:0000256" key="5">
    <source>
        <dbReference type="SAM" id="MobiDB-lite"/>
    </source>
</evidence>
<dbReference type="EMBL" id="CP036269">
    <property type="protein sequence ID" value="QDT41434.1"/>
    <property type="molecule type" value="Genomic_DNA"/>
</dbReference>
<dbReference type="Pfam" id="PF01625">
    <property type="entry name" value="PMSR"/>
    <property type="match status" value="1"/>
</dbReference>
<dbReference type="PANTHER" id="PTHR43774:SF1">
    <property type="entry name" value="PEPTIDE METHIONINE SULFOXIDE REDUCTASE MSRA 2"/>
    <property type="match status" value="1"/>
</dbReference>
<evidence type="ECO:0000256" key="2">
    <source>
        <dbReference type="ARBA" id="ARBA00047806"/>
    </source>
</evidence>
<evidence type="ECO:0000256" key="1">
    <source>
        <dbReference type="ARBA" id="ARBA00023002"/>
    </source>
</evidence>
<dbReference type="SUPFAM" id="SSF55068">
    <property type="entry name" value="Peptide methionine sulfoxide reductase"/>
    <property type="match status" value="1"/>
</dbReference>
<reference evidence="7 8" key="1">
    <citation type="submission" date="2019-02" db="EMBL/GenBank/DDBJ databases">
        <title>Deep-cultivation of Planctomycetes and their phenomic and genomic characterization uncovers novel biology.</title>
        <authorList>
            <person name="Wiegand S."/>
            <person name="Jogler M."/>
            <person name="Boedeker C."/>
            <person name="Pinto D."/>
            <person name="Vollmers J."/>
            <person name="Rivas-Marin E."/>
            <person name="Kohn T."/>
            <person name="Peeters S.H."/>
            <person name="Heuer A."/>
            <person name="Rast P."/>
            <person name="Oberbeckmann S."/>
            <person name="Bunk B."/>
            <person name="Jeske O."/>
            <person name="Meyerdierks A."/>
            <person name="Storesund J.E."/>
            <person name="Kallscheuer N."/>
            <person name="Luecker S."/>
            <person name="Lage O.M."/>
            <person name="Pohl T."/>
            <person name="Merkel B.J."/>
            <person name="Hornburger P."/>
            <person name="Mueller R.-W."/>
            <person name="Bruemmer F."/>
            <person name="Labrenz M."/>
            <person name="Spormann A.M."/>
            <person name="Op den Camp H."/>
            <person name="Overmann J."/>
            <person name="Amann R."/>
            <person name="Jetten M.S.M."/>
            <person name="Mascher T."/>
            <person name="Medema M.H."/>
            <person name="Devos D.P."/>
            <person name="Kaster A.-K."/>
            <person name="Ovreas L."/>
            <person name="Rohde M."/>
            <person name="Galperin M.Y."/>
            <person name="Jogler C."/>
        </authorList>
    </citation>
    <scope>NUCLEOTIDE SEQUENCE [LARGE SCALE GENOMIC DNA]</scope>
    <source>
        <strain evidence="7 8">Pan241w</strain>
    </source>
</reference>
<gene>
    <name evidence="7" type="primary">mrsA</name>
    <name evidence="4" type="synonym">msrA</name>
    <name evidence="7" type="ORF">Pan241w_14950</name>
</gene>
<dbReference type="GO" id="GO:0008113">
    <property type="term" value="F:peptide-methionine (S)-S-oxide reductase activity"/>
    <property type="evidence" value="ECO:0007669"/>
    <property type="project" value="UniProtKB-UniRule"/>
</dbReference>
<organism evidence="7 8">
    <name type="scientific">Gimesia alba</name>
    <dbReference type="NCBI Taxonomy" id="2527973"/>
    <lineage>
        <taxon>Bacteria</taxon>
        <taxon>Pseudomonadati</taxon>
        <taxon>Planctomycetota</taxon>
        <taxon>Planctomycetia</taxon>
        <taxon>Planctomycetales</taxon>
        <taxon>Planctomycetaceae</taxon>
        <taxon>Gimesia</taxon>
    </lineage>
</organism>
<evidence type="ECO:0000256" key="4">
    <source>
        <dbReference type="HAMAP-Rule" id="MF_01401"/>
    </source>
</evidence>
<proteinExistence type="inferred from homology"/>
<dbReference type="GO" id="GO:0033744">
    <property type="term" value="F:L-methionine:thioredoxin-disulfide S-oxidoreductase activity"/>
    <property type="evidence" value="ECO:0007669"/>
    <property type="project" value="RHEA"/>
</dbReference>
<dbReference type="AlphaFoldDB" id="A0A517RC90"/>
<dbReference type="PANTHER" id="PTHR43774">
    <property type="entry name" value="PEPTIDE METHIONINE SULFOXIDE REDUCTASE"/>
    <property type="match status" value="1"/>
</dbReference>
<name>A0A517RC90_9PLAN</name>
<evidence type="ECO:0000256" key="3">
    <source>
        <dbReference type="ARBA" id="ARBA00048782"/>
    </source>
</evidence>
<evidence type="ECO:0000313" key="7">
    <source>
        <dbReference type="EMBL" id="QDT41434.1"/>
    </source>
</evidence>
<comment type="similarity">
    <text evidence="4">Belongs to the MsrA Met sulfoxide reductase family.</text>
</comment>
<dbReference type="EC" id="1.8.4.11" evidence="4"/>
<sequence length="267" mass="29900">MLTGFDFLMDLIWEKGVMTFSQLPLLVLVGFSLTTLLTLMSGCEKSLTPEDRPVAVADEQPQQEQTALLEQTDSKSSPAAQEETGLEVVTLGSGCFWCTEAVFRELKGVKSAVSGYSGGKVPNPTYKAVCNGTTGHAEVIQVTFDPKVIPFTDILKAFWETHDPTTLNRQGADVGTQYRSAIFYHNEKQKAEATAYKKQLDASGQFKNPIVTEITAFDKFYPAEDYHQDYFKLNPGNQYCQYVIRPKLEKFRSKFADKLKKDESTEK</sequence>
<comment type="catalytic activity">
    <reaction evidence="3 4">
        <text>[thioredoxin]-disulfide + L-methionine + H2O = L-methionine (S)-S-oxide + [thioredoxin]-dithiol</text>
        <dbReference type="Rhea" id="RHEA:19993"/>
        <dbReference type="Rhea" id="RHEA-COMP:10698"/>
        <dbReference type="Rhea" id="RHEA-COMP:10700"/>
        <dbReference type="ChEBI" id="CHEBI:15377"/>
        <dbReference type="ChEBI" id="CHEBI:29950"/>
        <dbReference type="ChEBI" id="CHEBI:50058"/>
        <dbReference type="ChEBI" id="CHEBI:57844"/>
        <dbReference type="ChEBI" id="CHEBI:58772"/>
        <dbReference type="EC" id="1.8.4.11"/>
    </reaction>
</comment>
<comment type="catalytic activity">
    <reaction evidence="2 4">
        <text>L-methionyl-[protein] + [thioredoxin]-disulfide + H2O = L-methionyl-(S)-S-oxide-[protein] + [thioredoxin]-dithiol</text>
        <dbReference type="Rhea" id="RHEA:14217"/>
        <dbReference type="Rhea" id="RHEA-COMP:10698"/>
        <dbReference type="Rhea" id="RHEA-COMP:10700"/>
        <dbReference type="Rhea" id="RHEA-COMP:12313"/>
        <dbReference type="Rhea" id="RHEA-COMP:12315"/>
        <dbReference type="ChEBI" id="CHEBI:15377"/>
        <dbReference type="ChEBI" id="CHEBI:16044"/>
        <dbReference type="ChEBI" id="CHEBI:29950"/>
        <dbReference type="ChEBI" id="CHEBI:44120"/>
        <dbReference type="ChEBI" id="CHEBI:50058"/>
        <dbReference type="EC" id="1.8.4.11"/>
    </reaction>
</comment>
<comment type="function">
    <text evidence="4">Has an important function as a repair enzyme for proteins that have been inactivated by oxidation. Catalyzes the reversible oxidation-reduction of methionine sulfoxide in proteins to methionine.</text>
</comment>
<dbReference type="InterPro" id="IPR036509">
    <property type="entry name" value="Met_Sox_Rdtase_MsrA_sf"/>
</dbReference>
<keyword evidence="8" id="KW-1185">Reference proteome</keyword>